<accession>A0A1Y1VU26</accession>
<evidence type="ECO:0000256" key="1">
    <source>
        <dbReference type="SAM" id="SignalP"/>
    </source>
</evidence>
<organism evidence="2 4">
    <name type="scientific">Linderina pennispora</name>
    <dbReference type="NCBI Taxonomy" id="61395"/>
    <lineage>
        <taxon>Eukaryota</taxon>
        <taxon>Fungi</taxon>
        <taxon>Fungi incertae sedis</taxon>
        <taxon>Zoopagomycota</taxon>
        <taxon>Kickxellomycotina</taxon>
        <taxon>Kickxellomycetes</taxon>
        <taxon>Kickxellales</taxon>
        <taxon>Kickxellaceae</taxon>
        <taxon>Linderina</taxon>
    </lineage>
</organism>
<evidence type="ECO:0000313" key="4">
    <source>
        <dbReference type="Proteomes" id="UP000193922"/>
    </source>
</evidence>
<keyword evidence="4" id="KW-1185">Reference proteome</keyword>
<dbReference type="GeneID" id="63802860"/>
<dbReference type="EMBL" id="MCFD01000065">
    <property type="protein sequence ID" value="ORX64799.1"/>
    <property type="molecule type" value="Genomic_DNA"/>
</dbReference>
<gene>
    <name evidence="3" type="ORF">DL89DRAFT_264362</name>
    <name evidence="2" type="ORF">DL89DRAFT_271868</name>
</gene>
<dbReference type="RefSeq" id="XP_040747714.1">
    <property type="nucleotide sequence ID" value="XM_040886212.1"/>
</dbReference>
<name>A0A1Y1VU26_9FUNG</name>
<feature type="signal peptide" evidence="1">
    <location>
        <begin position="1"/>
        <end position="17"/>
    </location>
</feature>
<dbReference type="AlphaFoldDB" id="A0A1Y1VU26"/>
<keyword evidence="1" id="KW-0732">Signal</keyword>
<dbReference type="EMBL" id="MCFD01000001">
    <property type="protein sequence ID" value="ORX74503.1"/>
    <property type="molecule type" value="Genomic_DNA"/>
</dbReference>
<feature type="chain" id="PRO_5011907603" evidence="1">
    <location>
        <begin position="18"/>
        <end position="63"/>
    </location>
</feature>
<reference evidence="2 4" key="1">
    <citation type="submission" date="2016-07" db="EMBL/GenBank/DDBJ databases">
        <title>Pervasive Adenine N6-methylation of Active Genes in Fungi.</title>
        <authorList>
            <consortium name="DOE Joint Genome Institute"/>
            <person name="Mondo S.J."/>
            <person name="Dannebaum R.O."/>
            <person name="Kuo R.C."/>
            <person name="Labutti K."/>
            <person name="Haridas S."/>
            <person name="Kuo A."/>
            <person name="Salamov A."/>
            <person name="Ahrendt S.R."/>
            <person name="Lipzen A."/>
            <person name="Sullivan W."/>
            <person name="Andreopoulos W.B."/>
            <person name="Clum A."/>
            <person name="Lindquist E."/>
            <person name="Daum C."/>
            <person name="Ramamoorthy G.K."/>
            <person name="Gryganskyi A."/>
            <person name="Culley D."/>
            <person name="Magnuson J.K."/>
            <person name="James T.Y."/>
            <person name="O'Malley M.A."/>
            <person name="Stajich J.E."/>
            <person name="Spatafora J.W."/>
            <person name="Visel A."/>
            <person name="Grigoriev I.V."/>
        </authorList>
    </citation>
    <scope>NUCLEOTIDE SEQUENCE [LARGE SCALE GENOMIC DNA]</scope>
    <source>
        <strain evidence="2 4">ATCC 12442</strain>
    </source>
</reference>
<dbReference type="Proteomes" id="UP000193922">
    <property type="component" value="Unassembled WGS sequence"/>
</dbReference>
<protein>
    <submittedName>
        <fullName evidence="2">Uncharacterized protein</fullName>
    </submittedName>
</protein>
<sequence length="63" mass="7077">MNLLTLAHYTLFSIATAAPVIERPGYRMHLPATVPVTLEAVPKTASEWHVDAIEMLIPHEWLL</sequence>
<proteinExistence type="predicted"/>
<comment type="caution">
    <text evidence="2">The sequence shown here is derived from an EMBL/GenBank/DDBJ whole genome shotgun (WGS) entry which is preliminary data.</text>
</comment>
<evidence type="ECO:0000313" key="2">
    <source>
        <dbReference type="EMBL" id="ORX64799.1"/>
    </source>
</evidence>
<evidence type="ECO:0000313" key="3">
    <source>
        <dbReference type="EMBL" id="ORX74503.1"/>
    </source>
</evidence>